<dbReference type="OrthoDB" id="5185789at2"/>
<dbReference type="EMBL" id="SLWS01000001">
    <property type="protein sequence ID" value="TCO65950.1"/>
    <property type="molecule type" value="Genomic_DNA"/>
</dbReference>
<sequence length="153" mass="17104">MPHYRVSATSSAPVDTVWGLLIDARSWPRWSSGLDELVEERSSGLDPHGHDGVGAIRAFRTGRVVTGERLTELVPRQRMSYEDAFNFAMKDYRAVIELDPTPAGGTTITWHGTWRMRPGIGWTMPFVLPRVMQRMADDLAHYAADPAGTPDRP</sequence>
<dbReference type="RefSeq" id="WP_132112717.1">
    <property type="nucleotide sequence ID" value="NZ_SLWS01000001.1"/>
</dbReference>
<accession>A0A4V2S905</accession>
<protein>
    <submittedName>
        <fullName evidence="1">Polyketide cyclase/dehydrase/lipid transport protein</fullName>
    </submittedName>
</protein>
<proteinExistence type="predicted"/>
<evidence type="ECO:0000313" key="1">
    <source>
        <dbReference type="EMBL" id="TCO65950.1"/>
    </source>
</evidence>
<gene>
    <name evidence="1" type="ORF">EV192_1011742</name>
</gene>
<dbReference type="AlphaFoldDB" id="A0A4V2S905"/>
<dbReference type="Proteomes" id="UP000295680">
    <property type="component" value="Unassembled WGS sequence"/>
</dbReference>
<name>A0A4V2S905_9PSEU</name>
<dbReference type="CDD" id="cd07821">
    <property type="entry name" value="PYR_PYL_RCAR_like"/>
    <property type="match status" value="1"/>
</dbReference>
<dbReference type="Pfam" id="PF10604">
    <property type="entry name" value="Polyketide_cyc2"/>
    <property type="match status" value="1"/>
</dbReference>
<keyword evidence="2" id="KW-1185">Reference proteome</keyword>
<dbReference type="InterPro" id="IPR023393">
    <property type="entry name" value="START-like_dom_sf"/>
</dbReference>
<dbReference type="Gene3D" id="3.30.530.20">
    <property type="match status" value="1"/>
</dbReference>
<dbReference type="SUPFAM" id="SSF55961">
    <property type="entry name" value="Bet v1-like"/>
    <property type="match status" value="1"/>
</dbReference>
<evidence type="ECO:0000313" key="2">
    <source>
        <dbReference type="Proteomes" id="UP000295680"/>
    </source>
</evidence>
<comment type="caution">
    <text evidence="1">The sequence shown here is derived from an EMBL/GenBank/DDBJ whole genome shotgun (WGS) entry which is preliminary data.</text>
</comment>
<organism evidence="1 2">
    <name type="scientific">Actinocrispum wychmicini</name>
    <dbReference type="NCBI Taxonomy" id="1213861"/>
    <lineage>
        <taxon>Bacteria</taxon>
        <taxon>Bacillati</taxon>
        <taxon>Actinomycetota</taxon>
        <taxon>Actinomycetes</taxon>
        <taxon>Pseudonocardiales</taxon>
        <taxon>Pseudonocardiaceae</taxon>
        <taxon>Actinocrispum</taxon>
    </lineage>
</organism>
<reference evidence="1 2" key="1">
    <citation type="submission" date="2019-03" db="EMBL/GenBank/DDBJ databases">
        <title>Genomic Encyclopedia of Type Strains, Phase IV (KMG-IV): sequencing the most valuable type-strain genomes for metagenomic binning, comparative biology and taxonomic classification.</title>
        <authorList>
            <person name="Goeker M."/>
        </authorList>
    </citation>
    <scope>NUCLEOTIDE SEQUENCE [LARGE SCALE GENOMIC DNA]</scope>
    <source>
        <strain evidence="1 2">DSM 45934</strain>
    </source>
</reference>
<dbReference type="InterPro" id="IPR019587">
    <property type="entry name" value="Polyketide_cyclase/dehydratase"/>
</dbReference>